<dbReference type="Gene3D" id="1.25.40.10">
    <property type="entry name" value="Tetratricopeptide repeat domain"/>
    <property type="match status" value="4"/>
</dbReference>
<keyword evidence="5" id="KW-0808">Transferase</keyword>
<reference evidence="13" key="1">
    <citation type="submission" date="2021-01" db="EMBL/GenBank/DDBJ databases">
        <authorList>
            <person name="Corre E."/>
            <person name="Pelletier E."/>
            <person name="Niang G."/>
            <person name="Scheremetjew M."/>
            <person name="Finn R."/>
            <person name="Kale V."/>
            <person name="Holt S."/>
            <person name="Cochrane G."/>
            <person name="Meng A."/>
            <person name="Brown T."/>
            <person name="Cohen L."/>
        </authorList>
    </citation>
    <scope>NUCLEOTIDE SEQUENCE</scope>
    <source>
        <strain evidence="13">NIES-2562</strain>
    </source>
</reference>
<evidence type="ECO:0000256" key="4">
    <source>
        <dbReference type="ARBA" id="ARBA00022676"/>
    </source>
</evidence>
<feature type="compositionally biased region" description="Gly residues" evidence="9">
    <location>
        <begin position="34"/>
        <end position="49"/>
    </location>
</feature>
<feature type="repeat" description="TPR" evidence="8">
    <location>
        <begin position="337"/>
        <end position="370"/>
    </location>
</feature>
<evidence type="ECO:0000256" key="10">
    <source>
        <dbReference type="SAM" id="SignalP"/>
    </source>
</evidence>
<evidence type="ECO:0000313" key="13">
    <source>
        <dbReference type="EMBL" id="CAE0245135.1"/>
    </source>
</evidence>
<dbReference type="InterPro" id="IPR037919">
    <property type="entry name" value="OGT"/>
</dbReference>
<feature type="domain" description="O-GlcNAc transferase C-terminal" evidence="11">
    <location>
        <begin position="418"/>
        <end position="566"/>
    </location>
</feature>
<dbReference type="SMART" id="SM00028">
    <property type="entry name" value="TPR"/>
    <property type="match status" value="10"/>
</dbReference>
<dbReference type="GO" id="GO:0097363">
    <property type="term" value="F:protein O-acetylglucosaminyltransferase activity"/>
    <property type="evidence" value="ECO:0007669"/>
    <property type="project" value="UniProtKB-EC"/>
</dbReference>
<dbReference type="Pfam" id="PF13844">
    <property type="entry name" value="Glyco_transf_41"/>
    <property type="match status" value="1"/>
</dbReference>
<dbReference type="PANTHER" id="PTHR44366">
    <property type="entry name" value="UDP-N-ACETYLGLUCOSAMINE--PEPTIDE N-ACETYLGLUCOSAMINYLTRANSFERASE 110 KDA SUBUNIT"/>
    <property type="match status" value="1"/>
</dbReference>
<proteinExistence type="inferred from homology"/>
<keyword evidence="10" id="KW-0732">Signal</keyword>
<dbReference type="EC" id="2.4.1.255" evidence="3"/>
<evidence type="ECO:0000313" key="14">
    <source>
        <dbReference type="EMBL" id="CAE0245136.1"/>
    </source>
</evidence>
<dbReference type="EMBL" id="HBIB01011300">
    <property type="protein sequence ID" value="CAE0245136.1"/>
    <property type="molecule type" value="Transcribed_RNA"/>
</dbReference>
<name>A0A7S3G2K9_9EUKA</name>
<evidence type="ECO:0000256" key="7">
    <source>
        <dbReference type="ARBA" id="ARBA00022803"/>
    </source>
</evidence>
<keyword evidence="7 8" id="KW-0802">TPR repeat</keyword>
<feature type="repeat" description="TPR" evidence="8">
    <location>
        <begin position="127"/>
        <end position="160"/>
    </location>
</feature>
<dbReference type="GO" id="GO:0006493">
    <property type="term" value="P:protein O-linked glycosylation"/>
    <property type="evidence" value="ECO:0007669"/>
    <property type="project" value="InterPro"/>
</dbReference>
<feature type="repeat" description="TPR" evidence="8">
    <location>
        <begin position="161"/>
        <end position="194"/>
    </location>
</feature>
<dbReference type="EMBL" id="HBIB01011299">
    <property type="protein sequence ID" value="CAE0245135.1"/>
    <property type="molecule type" value="Transcribed_RNA"/>
</dbReference>
<evidence type="ECO:0000259" key="12">
    <source>
        <dbReference type="Pfam" id="PF23914"/>
    </source>
</evidence>
<feature type="region of interest" description="Disordered" evidence="9">
    <location>
        <begin position="25"/>
        <end position="49"/>
    </location>
</feature>
<feature type="repeat" description="TPR" evidence="8">
    <location>
        <begin position="93"/>
        <end position="126"/>
    </location>
</feature>
<evidence type="ECO:0000256" key="1">
    <source>
        <dbReference type="ARBA" id="ARBA00004922"/>
    </source>
</evidence>
<feature type="domain" description="Cytochrome c-type biogenesis protein H TPR" evidence="12">
    <location>
        <begin position="89"/>
        <end position="191"/>
    </location>
</feature>
<evidence type="ECO:0000256" key="5">
    <source>
        <dbReference type="ARBA" id="ARBA00022679"/>
    </source>
</evidence>
<feature type="chain" id="PRO_5035681161" description="protein O-GlcNAc transferase" evidence="10">
    <location>
        <begin position="24"/>
        <end position="567"/>
    </location>
</feature>
<evidence type="ECO:0000256" key="2">
    <source>
        <dbReference type="ARBA" id="ARBA00005386"/>
    </source>
</evidence>
<dbReference type="SUPFAM" id="SSF48452">
    <property type="entry name" value="TPR-like"/>
    <property type="match status" value="2"/>
</dbReference>
<dbReference type="InterPro" id="IPR029489">
    <property type="entry name" value="OGT/SEC/SPY_C"/>
</dbReference>
<sequence length="567" mass="62369">MGKLIVLVIALFFLSTCPLLADAKAKRGGKRGGGRGGGGGIGGSKGGRGGCETAKAKTYAGYVDAGNHLFQSGDMVKAGECYEQAALASPNDGLGWSNLGLTQMYRGDFDAAIVNMQKSIRLEPKNGRFHFVLGEAFSRSGNTQRAISSLETSIALDKNNPDAYLSLGNARMTEKRYSEALGAYEQALRLRETMEARVNLAKLRLQHGQIEAGMEDFKKAQRHAPNSPFVFAEMGEGLRSVGHIQQAVPYLQKAIESPVQTELDMRGKAKAHYGLAELAAREEKHSLALQHCAEAKKIDPKLAEVRMTEGVVLWHAGRLVEAERALREGTMLAPNMAEMHANHGLVLSELSQTKEAMDALNKAIKAKPTLAEAYKAKADILKGAMKYPEAIRQYQAALKIRPTYNEALNDLVHAQQHVCDWDVYEANFKAVHEGLKREKEGGNYPLWVKPFHALVYPLSLPDTLFVSESYARRAMGRVRYQVQTPFSLSWGLTPTSTGSIRIGYVSSNMGDHSLSHLMQNVFNMHRRVGSDVDVWRGPAIEVYCYALNPSDGSNYRKTVEAGCDRFF</sequence>
<dbReference type="Pfam" id="PF23914">
    <property type="entry name" value="TPR_CcmH_CycH"/>
    <property type="match status" value="1"/>
</dbReference>
<dbReference type="PROSITE" id="PS50005">
    <property type="entry name" value="TPR"/>
    <property type="match status" value="5"/>
</dbReference>
<dbReference type="PANTHER" id="PTHR44366:SF1">
    <property type="entry name" value="UDP-N-ACETYLGLUCOSAMINE--PEPTIDE N-ACETYLGLUCOSAMINYLTRANSFERASE 110 KDA SUBUNIT"/>
    <property type="match status" value="1"/>
</dbReference>
<organism evidence="13">
    <name type="scientific">Palpitomonas bilix</name>
    <dbReference type="NCBI Taxonomy" id="652834"/>
    <lineage>
        <taxon>Eukaryota</taxon>
        <taxon>Eukaryota incertae sedis</taxon>
    </lineage>
</organism>
<comment type="similarity">
    <text evidence="2">Belongs to the glycosyltransferase 41 family. O-GlcNAc transferase subfamily.</text>
</comment>
<keyword evidence="6" id="KW-0677">Repeat</keyword>
<dbReference type="Gene3D" id="3.40.50.11380">
    <property type="match status" value="1"/>
</dbReference>
<dbReference type="Pfam" id="PF13432">
    <property type="entry name" value="TPR_16"/>
    <property type="match status" value="1"/>
</dbReference>
<gene>
    <name evidence="13" type="ORF">PBIL07802_LOCUS7315</name>
    <name evidence="14" type="ORF">PBIL07802_LOCUS7316</name>
</gene>
<evidence type="ECO:0000256" key="6">
    <source>
        <dbReference type="ARBA" id="ARBA00022737"/>
    </source>
</evidence>
<evidence type="ECO:0000256" key="3">
    <source>
        <dbReference type="ARBA" id="ARBA00011970"/>
    </source>
</evidence>
<evidence type="ECO:0000256" key="8">
    <source>
        <dbReference type="PROSITE-ProRule" id="PRU00339"/>
    </source>
</evidence>
<dbReference type="Pfam" id="PF13181">
    <property type="entry name" value="TPR_8"/>
    <property type="match status" value="1"/>
</dbReference>
<protein>
    <recommendedName>
        <fullName evidence="3">protein O-GlcNAc transferase</fullName>
        <ecNumber evidence="3">2.4.1.255</ecNumber>
    </recommendedName>
</protein>
<feature type="signal peptide" evidence="10">
    <location>
        <begin position="1"/>
        <end position="23"/>
    </location>
</feature>
<evidence type="ECO:0000259" key="11">
    <source>
        <dbReference type="Pfam" id="PF13844"/>
    </source>
</evidence>
<dbReference type="InterPro" id="IPR019734">
    <property type="entry name" value="TPR_rpt"/>
</dbReference>
<dbReference type="InterPro" id="IPR011990">
    <property type="entry name" value="TPR-like_helical_dom_sf"/>
</dbReference>
<keyword evidence="4" id="KW-0328">Glycosyltransferase</keyword>
<comment type="pathway">
    <text evidence="1">Protein modification; protein glycosylation.</text>
</comment>
<accession>A0A7S3G2K9</accession>
<dbReference type="AlphaFoldDB" id="A0A7S3G2K9"/>
<feature type="repeat" description="TPR" evidence="8">
    <location>
        <begin position="371"/>
        <end position="404"/>
    </location>
</feature>
<evidence type="ECO:0000256" key="9">
    <source>
        <dbReference type="SAM" id="MobiDB-lite"/>
    </source>
</evidence>
<dbReference type="InterPro" id="IPR056413">
    <property type="entry name" value="TPR_CcmH_CycH"/>
</dbReference>